<evidence type="ECO:0000256" key="11">
    <source>
        <dbReference type="ARBA" id="ARBA00022840"/>
    </source>
</evidence>
<dbReference type="InterPro" id="IPR004101">
    <property type="entry name" value="Mur_ligase_C"/>
</dbReference>
<dbReference type="Gene3D" id="3.90.190.20">
    <property type="entry name" value="Mur ligase, C-terminal domain"/>
    <property type="match status" value="1"/>
</dbReference>
<keyword evidence="11 21" id="KW-0067">ATP-binding</keyword>
<dbReference type="InterPro" id="IPR001645">
    <property type="entry name" value="Folylpolyglutamate_synth"/>
</dbReference>
<dbReference type="EC" id="6.3.2.12" evidence="5"/>
<dbReference type="GO" id="GO:0004326">
    <property type="term" value="F:tetrahydrofolylpolyglutamate synthase activity"/>
    <property type="evidence" value="ECO:0007669"/>
    <property type="project" value="UniProtKB-EC"/>
</dbReference>
<dbReference type="PANTHER" id="PTHR11136">
    <property type="entry name" value="FOLYLPOLYGLUTAMATE SYNTHASE-RELATED"/>
    <property type="match status" value="1"/>
</dbReference>
<evidence type="ECO:0000256" key="21">
    <source>
        <dbReference type="PIRNR" id="PIRNR001563"/>
    </source>
</evidence>
<dbReference type="InterPro" id="IPR036615">
    <property type="entry name" value="Mur_ligase_C_dom_sf"/>
</dbReference>
<dbReference type="EMBL" id="BGZJ01000001">
    <property type="protein sequence ID" value="GBO92735.1"/>
    <property type="molecule type" value="Genomic_DNA"/>
</dbReference>
<evidence type="ECO:0000259" key="23">
    <source>
        <dbReference type="Pfam" id="PF08245"/>
    </source>
</evidence>
<comment type="catalytic activity">
    <reaction evidence="18">
        <text>10-formyltetrahydrofolyl-(gamma-L-Glu)(n) + L-glutamate + ATP = 10-formyltetrahydrofolyl-(gamma-L-Glu)(n+1) + ADP + phosphate + H(+)</text>
        <dbReference type="Rhea" id="RHEA:51904"/>
        <dbReference type="Rhea" id="RHEA-COMP:13088"/>
        <dbReference type="Rhea" id="RHEA-COMP:14300"/>
        <dbReference type="ChEBI" id="CHEBI:15378"/>
        <dbReference type="ChEBI" id="CHEBI:29985"/>
        <dbReference type="ChEBI" id="CHEBI:30616"/>
        <dbReference type="ChEBI" id="CHEBI:43474"/>
        <dbReference type="ChEBI" id="CHEBI:134413"/>
        <dbReference type="ChEBI" id="CHEBI:456216"/>
        <dbReference type="EC" id="6.3.2.17"/>
    </reaction>
</comment>
<proteinExistence type="inferred from homology"/>
<dbReference type="GO" id="GO:0046654">
    <property type="term" value="P:tetrahydrofolate biosynthetic process"/>
    <property type="evidence" value="ECO:0007669"/>
    <property type="project" value="UniProtKB-UniPathway"/>
</dbReference>
<evidence type="ECO:0000256" key="4">
    <source>
        <dbReference type="ARBA" id="ARBA00008276"/>
    </source>
</evidence>
<organism evidence="24 25">
    <name type="scientific">Mesosutterella multiformis</name>
    <dbReference type="NCBI Taxonomy" id="2259133"/>
    <lineage>
        <taxon>Bacteria</taxon>
        <taxon>Pseudomonadati</taxon>
        <taxon>Pseudomonadota</taxon>
        <taxon>Betaproteobacteria</taxon>
        <taxon>Burkholderiales</taxon>
        <taxon>Sutterellaceae</taxon>
        <taxon>Mesosutterella</taxon>
    </lineage>
</organism>
<evidence type="ECO:0000256" key="18">
    <source>
        <dbReference type="ARBA" id="ARBA00047808"/>
    </source>
</evidence>
<dbReference type="NCBIfam" id="TIGR01499">
    <property type="entry name" value="folC"/>
    <property type="match status" value="1"/>
</dbReference>
<comment type="catalytic activity">
    <reaction evidence="19">
        <text>(6R)-5,10-methylenetetrahydrofolyl-(gamma-L-Glu)(n) + L-glutamate + ATP = (6R)-5,10-methylenetetrahydrofolyl-(gamma-L-Glu)(n+1) + ADP + phosphate + H(+)</text>
        <dbReference type="Rhea" id="RHEA:51912"/>
        <dbReference type="Rhea" id="RHEA-COMP:13257"/>
        <dbReference type="Rhea" id="RHEA-COMP:13258"/>
        <dbReference type="ChEBI" id="CHEBI:15378"/>
        <dbReference type="ChEBI" id="CHEBI:29985"/>
        <dbReference type="ChEBI" id="CHEBI:30616"/>
        <dbReference type="ChEBI" id="CHEBI:43474"/>
        <dbReference type="ChEBI" id="CHEBI:136572"/>
        <dbReference type="ChEBI" id="CHEBI:456216"/>
        <dbReference type="EC" id="6.3.2.17"/>
    </reaction>
</comment>
<evidence type="ECO:0000256" key="9">
    <source>
        <dbReference type="ARBA" id="ARBA00022723"/>
    </source>
</evidence>
<protein>
    <recommendedName>
        <fullName evidence="7">Dihydrofolate synthase/folylpolyglutamate synthase</fullName>
        <ecNumber evidence="5">6.3.2.12</ecNumber>
        <ecNumber evidence="6">6.3.2.17</ecNumber>
    </recommendedName>
    <alternativeName>
        <fullName evidence="16">Folylpoly-gamma-glutamate synthetase-dihydrofolate synthetase</fullName>
    </alternativeName>
    <alternativeName>
        <fullName evidence="14">Folylpolyglutamate synthetase</fullName>
    </alternativeName>
    <alternativeName>
        <fullName evidence="15">Tetrahydrofolylpolyglutamate synthase</fullName>
    </alternativeName>
</protein>
<dbReference type="PANTHER" id="PTHR11136:SF0">
    <property type="entry name" value="DIHYDROFOLATE SYNTHETASE-RELATED"/>
    <property type="match status" value="1"/>
</dbReference>
<dbReference type="AlphaFoldDB" id="A0A388S900"/>
<dbReference type="GO" id="GO:0005524">
    <property type="term" value="F:ATP binding"/>
    <property type="evidence" value="ECO:0007669"/>
    <property type="project" value="UniProtKB-KW"/>
</dbReference>
<feature type="domain" description="Mur ligase central" evidence="23">
    <location>
        <begin position="49"/>
        <end position="266"/>
    </location>
</feature>
<comment type="pathway">
    <text evidence="3">Cofactor biosynthesis; tetrahydrofolylpolyglutamate biosynthesis.</text>
</comment>
<gene>
    <name evidence="24" type="primary">folC</name>
    <name evidence="24" type="ORF">MESMUL_00890</name>
</gene>
<keyword evidence="10 21" id="KW-0547">Nucleotide-binding</keyword>
<comment type="similarity">
    <text evidence="4 21">Belongs to the folylpolyglutamate synthase family.</text>
</comment>
<feature type="domain" description="Mur ligase C-terminal" evidence="22">
    <location>
        <begin position="294"/>
        <end position="419"/>
    </location>
</feature>
<dbReference type="NCBIfam" id="NF008101">
    <property type="entry name" value="PRK10846.1"/>
    <property type="match status" value="1"/>
</dbReference>
<evidence type="ECO:0000313" key="25">
    <source>
        <dbReference type="Proteomes" id="UP000266091"/>
    </source>
</evidence>
<evidence type="ECO:0000256" key="16">
    <source>
        <dbReference type="ARBA" id="ARBA00032510"/>
    </source>
</evidence>
<accession>A0A388S900</accession>
<comment type="catalytic activity">
    <reaction evidence="17">
        <text>(6S)-5,6,7,8-tetrahydrofolyl-(gamma-L-Glu)(n) + L-glutamate + ATP = (6S)-5,6,7,8-tetrahydrofolyl-(gamma-L-Glu)(n+1) + ADP + phosphate + H(+)</text>
        <dbReference type="Rhea" id="RHEA:10580"/>
        <dbReference type="Rhea" id="RHEA-COMP:14738"/>
        <dbReference type="Rhea" id="RHEA-COMP:14740"/>
        <dbReference type="ChEBI" id="CHEBI:15378"/>
        <dbReference type="ChEBI" id="CHEBI:29985"/>
        <dbReference type="ChEBI" id="CHEBI:30616"/>
        <dbReference type="ChEBI" id="CHEBI:43474"/>
        <dbReference type="ChEBI" id="CHEBI:141005"/>
        <dbReference type="ChEBI" id="CHEBI:456216"/>
        <dbReference type="EC" id="6.3.2.17"/>
    </reaction>
</comment>
<dbReference type="SUPFAM" id="SSF53623">
    <property type="entry name" value="MurD-like peptide ligases, catalytic domain"/>
    <property type="match status" value="1"/>
</dbReference>
<dbReference type="RefSeq" id="WP_116269273.1">
    <property type="nucleotide sequence ID" value="NZ_BGZJ01000001.1"/>
</dbReference>
<dbReference type="SUPFAM" id="SSF53244">
    <property type="entry name" value="MurD-like peptide ligases, peptide-binding domain"/>
    <property type="match status" value="1"/>
</dbReference>
<evidence type="ECO:0000256" key="12">
    <source>
        <dbReference type="ARBA" id="ARBA00022842"/>
    </source>
</evidence>
<dbReference type="GO" id="GO:0046872">
    <property type="term" value="F:metal ion binding"/>
    <property type="evidence" value="ECO:0007669"/>
    <property type="project" value="UniProtKB-KW"/>
</dbReference>
<evidence type="ECO:0000256" key="20">
    <source>
        <dbReference type="ARBA" id="ARBA00049161"/>
    </source>
</evidence>
<dbReference type="Pfam" id="PF02875">
    <property type="entry name" value="Mur_ligase_C"/>
    <property type="match status" value="1"/>
</dbReference>
<dbReference type="InterPro" id="IPR013221">
    <property type="entry name" value="Mur_ligase_cen"/>
</dbReference>
<dbReference type="EC" id="6.3.2.17" evidence="6"/>
<dbReference type="GO" id="GO:0008841">
    <property type="term" value="F:dihydrofolate synthase activity"/>
    <property type="evidence" value="ECO:0007669"/>
    <property type="project" value="UniProtKB-EC"/>
</dbReference>
<evidence type="ECO:0000256" key="3">
    <source>
        <dbReference type="ARBA" id="ARBA00005150"/>
    </source>
</evidence>
<evidence type="ECO:0000259" key="22">
    <source>
        <dbReference type="Pfam" id="PF02875"/>
    </source>
</evidence>
<reference evidence="24 25" key="1">
    <citation type="journal article" date="2018" name="Int. J. Syst. Evol. Microbiol.">
        <title>Mesosutterella multiformis gen. nov., sp. nov., a member of the family Sutterellaceae and Sutterella megalosphaeroides sp. nov., isolated from human faeces.</title>
        <authorList>
            <person name="Sakamoto M."/>
            <person name="Ikeyama N."/>
            <person name="Kunihiro T."/>
            <person name="Iino T."/>
            <person name="Yuki M."/>
            <person name="Ohkuma M."/>
        </authorList>
    </citation>
    <scope>NUCLEOTIDE SEQUENCE [LARGE SCALE GENOMIC DNA]</scope>
    <source>
        <strain evidence="24 25">4NBBH2</strain>
    </source>
</reference>
<dbReference type="Gene3D" id="3.40.1190.10">
    <property type="entry name" value="Mur-like, catalytic domain"/>
    <property type="match status" value="1"/>
</dbReference>
<name>A0A388S900_9BURK</name>
<evidence type="ECO:0000256" key="13">
    <source>
        <dbReference type="ARBA" id="ARBA00022909"/>
    </source>
</evidence>
<dbReference type="InterPro" id="IPR036565">
    <property type="entry name" value="Mur-like_cat_sf"/>
</dbReference>
<evidence type="ECO:0000256" key="2">
    <source>
        <dbReference type="ARBA" id="ARBA00004799"/>
    </source>
</evidence>
<dbReference type="GO" id="GO:0046656">
    <property type="term" value="P:folic acid biosynthetic process"/>
    <property type="evidence" value="ECO:0007669"/>
    <property type="project" value="UniProtKB-KW"/>
</dbReference>
<evidence type="ECO:0000256" key="19">
    <source>
        <dbReference type="ARBA" id="ARBA00049035"/>
    </source>
</evidence>
<dbReference type="Pfam" id="PF08245">
    <property type="entry name" value="Mur_ligase_M"/>
    <property type="match status" value="1"/>
</dbReference>
<evidence type="ECO:0000256" key="5">
    <source>
        <dbReference type="ARBA" id="ARBA00013023"/>
    </source>
</evidence>
<evidence type="ECO:0000256" key="15">
    <source>
        <dbReference type="ARBA" id="ARBA00030592"/>
    </source>
</evidence>
<comment type="caution">
    <text evidence="24">The sequence shown here is derived from an EMBL/GenBank/DDBJ whole genome shotgun (WGS) entry which is preliminary data.</text>
</comment>
<evidence type="ECO:0000313" key="24">
    <source>
        <dbReference type="EMBL" id="GBO92735.1"/>
    </source>
</evidence>
<evidence type="ECO:0000256" key="8">
    <source>
        <dbReference type="ARBA" id="ARBA00022598"/>
    </source>
</evidence>
<keyword evidence="12" id="KW-0460">Magnesium</keyword>
<keyword evidence="9" id="KW-0479">Metal-binding</keyword>
<evidence type="ECO:0000256" key="7">
    <source>
        <dbReference type="ARBA" id="ARBA00019357"/>
    </source>
</evidence>
<evidence type="ECO:0000256" key="1">
    <source>
        <dbReference type="ARBA" id="ARBA00002714"/>
    </source>
</evidence>
<comment type="pathway">
    <text evidence="2">Cofactor biosynthesis; tetrahydrofolate biosynthesis; 7,8-dihydrofolate from 2-amino-4-hydroxy-6-hydroxymethyl-7,8-dihydropteridine diphosphate and 4-aminobenzoate: step 2/2.</text>
</comment>
<dbReference type="Proteomes" id="UP000266091">
    <property type="component" value="Unassembled WGS sequence"/>
</dbReference>
<evidence type="ECO:0000256" key="17">
    <source>
        <dbReference type="ARBA" id="ARBA00047493"/>
    </source>
</evidence>
<dbReference type="UniPathway" id="UPA00077">
    <property type="reaction ID" value="UER00157"/>
</dbReference>
<evidence type="ECO:0000256" key="14">
    <source>
        <dbReference type="ARBA" id="ARBA00030048"/>
    </source>
</evidence>
<keyword evidence="13" id="KW-0289">Folate biosynthesis</keyword>
<keyword evidence="25" id="KW-1185">Reference proteome</keyword>
<dbReference type="GO" id="GO:0005737">
    <property type="term" value="C:cytoplasm"/>
    <property type="evidence" value="ECO:0007669"/>
    <property type="project" value="TreeGrafter"/>
</dbReference>
<sequence length="440" mass="48075">MESRKTLGEWLDYIEAMHGGAEVIDLGLGRMTEMISRMGIHFDCPVFTVAGTNGKGSTCAMLESIFRSAGLRVGMHTSPHMLRFNERAWLLGREATDEELCRVFEEVEEKRGDLILSYFEFTALGILKLFMDAKLDAVVLEIGLGGRLDAINSIDPTVSIVTTVGIDHTAFLGPDRESIGREKSFVYRAAPGHAAVCADPEPPKSLLQHAEEIGADLRCVNRDFRTVEHGDGTFDYEGRTWSLKALPRPALAGEMQIANAAGALAMLEAADELKAIHVGREAIETGLRRVVITGRFQRVAESPAIILDAGHNPHAAHELARNLASPLYKTPGKTIAVVGMLKDKDRFHVAGIVKDEIDEWRIASLTGPRASTADDLEKEFLRAGVPAEHVRKFENIPSALEFARGEASHADRIIVFGSFVTVSAAIEALRKDGFQVDIVP</sequence>
<comment type="catalytic activity">
    <reaction evidence="20">
        <text>7,8-dihydropteroate + L-glutamate + ATP = 7,8-dihydrofolate + ADP + phosphate + H(+)</text>
        <dbReference type="Rhea" id="RHEA:23584"/>
        <dbReference type="ChEBI" id="CHEBI:15378"/>
        <dbReference type="ChEBI" id="CHEBI:17839"/>
        <dbReference type="ChEBI" id="CHEBI:29985"/>
        <dbReference type="ChEBI" id="CHEBI:30616"/>
        <dbReference type="ChEBI" id="CHEBI:43474"/>
        <dbReference type="ChEBI" id="CHEBI:57451"/>
        <dbReference type="ChEBI" id="CHEBI:456216"/>
        <dbReference type="EC" id="6.3.2.12"/>
    </reaction>
</comment>
<evidence type="ECO:0000256" key="6">
    <source>
        <dbReference type="ARBA" id="ARBA00013025"/>
    </source>
</evidence>
<dbReference type="PIRSF" id="PIRSF001563">
    <property type="entry name" value="Folylpolyglu_synth"/>
    <property type="match status" value="1"/>
</dbReference>
<evidence type="ECO:0000256" key="10">
    <source>
        <dbReference type="ARBA" id="ARBA00022741"/>
    </source>
</evidence>
<comment type="function">
    <text evidence="1">Functions in two distinct reactions of the de novo folate biosynthetic pathway. Catalyzes the addition of a glutamate residue to dihydropteroate (7,8-dihydropteroate or H2Pte) to form dihydrofolate (7,8-dihydrofolate monoglutamate or H2Pte-Glu). Also catalyzes successive additions of L-glutamate to tetrahydrofolate or 10-formyltetrahydrofolate or 5,10-methylenetetrahydrofolate, leading to folylpolyglutamate derivatives.</text>
</comment>
<keyword evidence="8 21" id="KW-0436">Ligase</keyword>
<dbReference type="OrthoDB" id="9809356at2"/>